<evidence type="ECO:0000313" key="7">
    <source>
        <dbReference type="Proteomes" id="UP000046122"/>
    </source>
</evidence>
<keyword evidence="4 5" id="KW-0472">Membrane</keyword>
<evidence type="ECO:0000256" key="3">
    <source>
        <dbReference type="ARBA" id="ARBA00022989"/>
    </source>
</evidence>
<proteinExistence type="inferred from homology"/>
<dbReference type="GO" id="GO:0005886">
    <property type="term" value="C:plasma membrane"/>
    <property type="evidence" value="ECO:0007669"/>
    <property type="project" value="UniProtKB-SubCell"/>
</dbReference>
<evidence type="ECO:0000256" key="4">
    <source>
        <dbReference type="ARBA" id="ARBA00023136"/>
    </source>
</evidence>
<comment type="similarity">
    <text evidence="5">Belongs to the UPF0314 family.</text>
</comment>
<name>A0A090G6U7_MESPL</name>
<dbReference type="EMBL" id="CCNE01000010">
    <property type="protein sequence ID" value="CDX53473.1"/>
    <property type="molecule type" value="Genomic_DNA"/>
</dbReference>
<keyword evidence="1 5" id="KW-1003">Cell membrane</keyword>
<gene>
    <name evidence="6" type="ORF">MPL3365_180145</name>
</gene>
<sequence length="210" mass="23567">MKTTNIWGTEAMTASGEDKTLSAYEDSWRMGLLLVLALIIFQAGALYGMGHPPICTCGYVKLWHGVVNSSENSQHIADWYTFSHIIHGFLFYALAWALFPRSPIGLRLAFAVLIEGGWEILENSPFIIDRYRAGTISLNYYGDSIINSVSDTLFMALGFVMARKLPIWVIVALALIFELGTGYIIRDNLTLNVIMLLHPFESIRQWQSGI</sequence>
<dbReference type="HAMAP" id="MF_01514">
    <property type="entry name" value="UPF0314"/>
    <property type="match status" value="1"/>
</dbReference>
<feature type="transmembrane region" description="Helical" evidence="5">
    <location>
        <begin position="79"/>
        <end position="99"/>
    </location>
</feature>
<reference evidence="6 7" key="1">
    <citation type="submission" date="2014-08" db="EMBL/GenBank/DDBJ databases">
        <authorList>
            <person name="Moulin Lionel"/>
        </authorList>
    </citation>
    <scope>NUCLEOTIDE SEQUENCE [LARGE SCALE GENOMIC DNA]</scope>
</reference>
<keyword evidence="3 5" id="KW-1133">Transmembrane helix</keyword>
<dbReference type="AlphaFoldDB" id="A0A090G6U7"/>
<feature type="transmembrane region" description="Helical" evidence="5">
    <location>
        <begin position="31"/>
        <end position="50"/>
    </location>
</feature>
<dbReference type="NCBIfam" id="NF002099">
    <property type="entry name" value="PRK00944.1"/>
    <property type="match status" value="1"/>
</dbReference>
<comment type="subcellular location">
    <subcellularLocation>
        <location evidence="5">Cell membrane</location>
        <topology evidence="5">Multi-pass membrane protein</topology>
    </subcellularLocation>
</comment>
<organism evidence="6 7">
    <name type="scientific">Mesorhizobium plurifarium</name>
    <dbReference type="NCBI Taxonomy" id="69974"/>
    <lineage>
        <taxon>Bacteria</taxon>
        <taxon>Pseudomonadati</taxon>
        <taxon>Pseudomonadota</taxon>
        <taxon>Alphaproteobacteria</taxon>
        <taxon>Hyphomicrobiales</taxon>
        <taxon>Phyllobacteriaceae</taxon>
        <taxon>Mesorhizobium</taxon>
    </lineage>
</organism>
<keyword evidence="2 5" id="KW-0812">Transmembrane</keyword>
<dbReference type="InterPro" id="IPR019691">
    <property type="entry name" value="DUF2585"/>
</dbReference>
<dbReference type="Proteomes" id="UP000046122">
    <property type="component" value="Unassembled WGS sequence"/>
</dbReference>
<accession>A0A090G6U7</accession>
<feature type="transmembrane region" description="Helical" evidence="5">
    <location>
        <begin position="165"/>
        <end position="185"/>
    </location>
</feature>
<evidence type="ECO:0000256" key="5">
    <source>
        <dbReference type="HAMAP-Rule" id="MF_01514"/>
    </source>
</evidence>
<evidence type="ECO:0000313" key="6">
    <source>
        <dbReference type="EMBL" id="CDX53473.1"/>
    </source>
</evidence>
<protein>
    <recommendedName>
        <fullName evidence="5">UPF0314 protein MPL3365_180145</fullName>
    </recommendedName>
</protein>
<dbReference type="Pfam" id="PF10755">
    <property type="entry name" value="DUF2585"/>
    <property type="match status" value="1"/>
</dbReference>
<evidence type="ECO:0000256" key="2">
    <source>
        <dbReference type="ARBA" id="ARBA00022692"/>
    </source>
</evidence>
<evidence type="ECO:0000256" key="1">
    <source>
        <dbReference type="ARBA" id="ARBA00022475"/>
    </source>
</evidence>